<name>A0A3P6PDB3_DIBLA</name>
<protein>
    <submittedName>
        <fullName evidence="2">Uncharacterized protein</fullName>
    </submittedName>
</protein>
<feature type="compositionally biased region" description="Polar residues" evidence="1">
    <location>
        <begin position="130"/>
        <end position="149"/>
    </location>
</feature>
<gene>
    <name evidence="2" type="ORF">DILT_LOCUS56</name>
</gene>
<sequence>MTCLMLYDLQETQLASEAVAEQPPANKGDLNDAEDDVIIATEIFLTGTPDTVSVHIGNFAIRQTYTEISDIQMETQLASQPVAEHSPENKDDSKEAKEDVFIATEHPQISETPSQPLQAAPSEDSMDTAPASNDSLTPAKETQSASQAVAEQRGEDKVGSKESEDEVVVATEETQLASEAVAEQPPANKGDLNDAEDDVIIATEETQLASQPVAEYPPENEGDSKEAEEDVIIASEHPQISEIPAQPLQATPSEDSIAAAPASADSLTPAKVSEPDDI</sequence>
<dbReference type="EMBL" id="UYRU01000236">
    <property type="protein sequence ID" value="VDK29760.1"/>
    <property type="molecule type" value="Genomic_DNA"/>
</dbReference>
<accession>A0A3P6PDB3</accession>
<proteinExistence type="predicted"/>
<evidence type="ECO:0000313" key="2">
    <source>
        <dbReference type="EMBL" id="VDK29760.1"/>
    </source>
</evidence>
<feature type="compositionally biased region" description="Basic and acidic residues" evidence="1">
    <location>
        <begin position="85"/>
        <end position="100"/>
    </location>
</feature>
<organism evidence="2 3">
    <name type="scientific">Dibothriocephalus latus</name>
    <name type="common">Fish tapeworm</name>
    <name type="synonym">Diphyllobothrium latum</name>
    <dbReference type="NCBI Taxonomy" id="60516"/>
    <lineage>
        <taxon>Eukaryota</taxon>
        <taxon>Metazoa</taxon>
        <taxon>Spiralia</taxon>
        <taxon>Lophotrochozoa</taxon>
        <taxon>Platyhelminthes</taxon>
        <taxon>Cestoda</taxon>
        <taxon>Eucestoda</taxon>
        <taxon>Diphyllobothriidea</taxon>
        <taxon>Diphyllobothriidae</taxon>
        <taxon>Dibothriocephalus</taxon>
    </lineage>
</organism>
<feature type="compositionally biased region" description="Low complexity" evidence="1">
    <location>
        <begin position="252"/>
        <end position="270"/>
    </location>
</feature>
<feature type="compositionally biased region" description="Acidic residues" evidence="1">
    <location>
        <begin position="218"/>
        <end position="231"/>
    </location>
</feature>
<feature type="region of interest" description="Disordered" evidence="1">
    <location>
        <begin position="76"/>
        <end position="278"/>
    </location>
</feature>
<reference evidence="2 3" key="1">
    <citation type="submission" date="2018-11" db="EMBL/GenBank/DDBJ databases">
        <authorList>
            <consortium name="Pathogen Informatics"/>
        </authorList>
    </citation>
    <scope>NUCLEOTIDE SEQUENCE [LARGE SCALE GENOMIC DNA]</scope>
</reference>
<evidence type="ECO:0000313" key="3">
    <source>
        <dbReference type="Proteomes" id="UP000281553"/>
    </source>
</evidence>
<feature type="compositionally biased region" description="Basic and acidic residues" evidence="1">
    <location>
        <begin position="152"/>
        <end position="162"/>
    </location>
</feature>
<keyword evidence="3" id="KW-1185">Reference proteome</keyword>
<feature type="compositionally biased region" description="Polar residues" evidence="1">
    <location>
        <begin position="107"/>
        <end position="117"/>
    </location>
</feature>
<evidence type="ECO:0000256" key="1">
    <source>
        <dbReference type="SAM" id="MobiDB-lite"/>
    </source>
</evidence>
<dbReference type="Proteomes" id="UP000281553">
    <property type="component" value="Unassembled WGS sequence"/>
</dbReference>
<dbReference type="AlphaFoldDB" id="A0A3P6PDB3"/>